<protein>
    <recommendedName>
        <fullName evidence="2">Transposase IS801/IS1294 domain-containing protein</fullName>
    </recommendedName>
</protein>
<evidence type="ECO:0000313" key="3">
    <source>
        <dbReference type="EMBL" id="KAA6183258.1"/>
    </source>
</evidence>
<keyword evidence="4" id="KW-1185">Reference proteome</keyword>
<dbReference type="GO" id="GO:0006313">
    <property type="term" value="P:DNA transposition"/>
    <property type="evidence" value="ECO:0007669"/>
    <property type="project" value="InterPro"/>
</dbReference>
<dbReference type="GO" id="GO:0003677">
    <property type="term" value="F:DNA binding"/>
    <property type="evidence" value="ECO:0007669"/>
    <property type="project" value="InterPro"/>
</dbReference>
<dbReference type="OrthoDB" id="5773107at2"/>
<feature type="region of interest" description="Disordered" evidence="1">
    <location>
        <begin position="89"/>
        <end position="133"/>
    </location>
</feature>
<comment type="caution">
    <text evidence="3">The sequence shown here is derived from an EMBL/GenBank/DDBJ whole genome shotgun (WGS) entry which is preliminary data.</text>
</comment>
<dbReference type="GO" id="GO:0004803">
    <property type="term" value="F:transposase activity"/>
    <property type="evidence" value="ECO:0007669"/>
    <property type="project" value="InterPro"/>
</dbReference>
<accession>A0A5M8FEE6</accession>
<feature type="domain" description="Transposase IS801/IS1294" evidence="2">
    <location>
        <begin position="19"/>
        <end position="75"/>
    </location>
</feature>
<dbReference type="EMBL" id="VWXX01000035">
    <property type="protein sequence ID" value="KAA6183258.1"/>
    <property type="molecule type" value="Genomic_DNA"/>
</dbReference>
<dbReference type="Proteomes" id="UP000322981">
    <property type="component" value="Unassembled WGS sequence"/>
</dbReference>
<organism evidence="3 4">
    <name type="scientific">Thiohalocapsa marina</name>
    <dbReference type="NCBI Taxonomy" id="424902"/>
    <lineage>
        <taxon>Bacteria</taxon>
        <taxon>Pseudomonadati</taxon>
        <taxon>Pseudomonadota</taxon>
        <taxon>Gammaproteobacteria</taxon>
        <taxon>Chromatiales</taxon>
        <taxon>Chromatiaceae</taxon>
        <taxon>Thiohalocapsa</taxon>
    </lineage>
</organism>
<evidence type="ECO:0000313" key="4">
    <source>
        <dbReference type="Proteomes" id="UP000322981"/>
    </source>
</evidence>
<dbReference type="Pfam" id="PF04986">
    <property type="entry name" value="Y2_Tnp"/>
    <property type="match status" value="1"/>
</dbReference>
<evidence type="ECO:0000256" key="1">
    <source>
        <dbReference type="SAM" id="MobiDB-lite"/>
    </source>
</evidence>
<proteinExistence type="predicted"/>
<dbReference type="RefSeq" id="WP_150094472.1">
    <property type="nucleotide sequence ID" value="NZ_JBFUOH010000090.1"/>
</dbReference>
<sequence length="145" mass="16130">MPRCAWARTIALGPIRSRERLLRYCARPTFALERLELLDAERVVYRLPKPQRDGTTALMLTPLALIDQLAARVVHRLAATATATTVCSPPTRPCVRRLSSPAESGAETPRSAAVRHDPEPAPARRFGLQQASREVDSWISYPSYP</sequence>
<reference evidence="3 4" key="1">
    <citation type="submission" date="2019-09" db="EMBL/GenBank/DDBJ databases">
        <title>Whole-genome sequence of the purple sulfur bacterium Thiohalocapsa marina DSM 19078.</title>
        <authorList>
            <person name="Kyndt J.A."/>
            <person name="Meyer T.E."/>
        </authorList>
    </citation>
    <scope>NUCLEOTIDE SEQUENCE [LARGE SCALE GENOMIC DNA]</scope>
    <source>
        <strain evidence="3 4">DSM 19078</strain>
    </source>
</reference>
<evidence type="ECO:0000259" key="2">
    <source>
        <dbReference type="Pfam" id="PF04986"/>
    </source>
</evidence>
<name>A0A5M8FEE6_9GAMM</name>
<dbReference type="InterPro" id="IPR007069">
    <property type="entry name" value="Transposase_32"/>
</dbReference>
<gene>
    <name evidence="3" type="ORF">F2Q65_16335</name>
</gene>
<dbReference type="AlphaFoldDB" id="A0A5M8FEE6"/>